<dbReference type="STRING" id="1234595.C725_0312"/>
<protein>
    <recommendedName>
        <fullName evidence="4 12">4-hydroxy-tetrahydrodipicolinate synthase</fullName>
        <shortName evidence="12">HTPA synthase</shortName>
        <ecNumber evidence="4 12">4.3.3.7</ecNumber>
    </recommendedName>
</protein>
<evidence type="ECO:0000256" key="9">
    <source>
        <dbReference type="ARBA" id="ARBA00023239"/>
    </source>
</evidence>
<gene>
    <name evidence="12" type="primary">dapA</name>
    <name evidence="16" type="ORF">B5C34_12360</name>
</gene>
<dbReference type="CDD" id="cd00950">
    <property type="entry name" value="DHDPS"/>
    <property type="match status" value="1"/>
</dbReference>
<keyword evidence="6 12" id="KW-0028">Amino-acid biosynthesis</keyword>
<dbReference type="InterPro" id="IPR020624">
    <property type="entry name" value="Schiff_base-form_aldolases_CS"/>
</dbReference>
<dbReference type="PRINTS" id="PR00146">
    <property type="entry name" value="DHPICSNTHASE"/>
</dbReference>
<dbReference type="GO" id="GO:0005829">
    <property type="term" value="C:cytosol"/>
    <property type="evidence" value="ECO:0007669"/>
    <property type="project" value="TreeGrafter"/>
</dbReference>
<dbReference type="UniPathway" id="UPA00034">
    <property type="reaction ID" value="UER00017"/>
</dbReference>
<feature type="site" description="Part of a proton relay during catalysis" evidence="12">
    <location>
        <position position="48"/>
    </location>
</feature>
<dbReference type="AlphaFoldDB" id="A0A219B7P2"/>
<comment type="caution">
    <text evidence="12">Was originally thought to be a dihydrodipicolinate synthase (DHDPS), catalyzing the condensation of (S)-aspartate-beta-semialdehyde [(S)-ASA] and pyruvate to dihydrodipicolinate (DHDP). However, it was shown in E.coli that the product of the enzymatic reaction is not dihydrodipicolinate but in fact (4S)-4-hydroxy-2,3,4,5-tetrahydro-(2S)-dipicolinic acid (HTPA), and that the consecutive dehydration reaction leading to DHDP is not spontaneous but catalyzed by DapB.</text>
</comment>
<comment type="caution">
    <text evidence="16">The sequence shown here is derived from an EMBL/GenBank/DDBJ whole genome shotgun (WGS) entry which is preliminary data.</text>
</comment>
<dbReference type="SUPFAM" id="SSF51569">
    <property type="entry name" value="Aldolase"/>
    <property type="match status" value="1"/>
</dbReference>
<evidence type="ECO:0000256" key="10">
    <source>
        <dbReference type="ARBA" id="ARBA00023270"/>
    </source>
</evidence>
<dbReference type="HAMAP" id="MF_00418">
    <property type="entry name" value="DapA"/>
    <property type="match status" value="1"/>
</dbReference>
<dbReference type="InterPro" id="IPR020625">
    <property type="entry name" value="Schiff_base-form_aldolases_AS"/>
</dbReference>
<keyword evidence="17" id="KW-1185">Reference proteome</keyword>
<comment type="catalytic activity">
    <reaction evidence="11 12">
        <text>L-aspartate 4-semialdehyde + pyruvate = (2S,4S)-4-hydroxy-2,3,4,5-tetrahydrodipicolinate + H2O + H(+)</text>
        <dbReference type="Rhea" id="RHEA:34171"/>
        <dbReference type="ChEBI" id="CHEBI:15361"/>
        <dbReference type="ChEBI" id="CHEBI:15377"/>
        <dbReference type="ChEBI" id="CHEBI:15378"/>
        <dbReference type="ChEBI" id="CHEBI:67139"/>
        <dbReference type="ChEBI" id="CHEBI:537519"/>
        <dbReference type="EC" id="4.3.3.7"/>
    </reaction>
</comment>
<dbReference type="PROSITE" id="PS00665">
    <property type="entry name" value="DHDPS_1"/>
    <property type="match status" value="1"/>
</dbReference>
<keyword evidence="8 12" id="KW-0457">Lysine biosynthesis</keyword>
<evidence type="ECO:0000313" key="16">
    <source>
        <dbReference type="EMBL" id="OWV34173.1"/>
    </source>
</evidence>
<feature type="binding site" evidence="12 15">
    <location>
        <position position="207"/>
    </location>
    <ligand>
        <name>pyruvate</name>
        <dbReference type="ChEBI" id="CHEBI:15361"/>
    </ligand>
</feature>
<evidence type="ECO:0000313" key="17">
    <source>
        <dbReference type="Proteomes" id="UP000198462"/>
    </source>
</evidence>
<keyword evidence="5 12" id="KW-0963">Cytoplasm</keyword>
<feature type="binding site" evidence="12 15">
    <location>
        <position position="49"/>
    </location>
    <ligand>
        <name>pyruvate</name>
        <dbReference type="ChEBI" id="CHEBI:15361"/>
    </ligand>
</feature>
<feature type="site" description="Part of a proton relay during catalysis" evidence="12">
    <location>
        <position position="111"/>
    </location>
</feature>
<comment type="function">
    <text evidence="1 12">Catalyzes the condensation of (S)-aspartate-beta-semialdehyde [(S)-ASA] and pyruvate to 4-hydroxy-tetrahydrodipicolinate (HTPA).</text>
</comment>
<feature type="active site" description="Proton donor/acceptor" evidence="12 14">
    <location>
        <position position="137"/>
    </location>
</feature>
<evidence type="ECO:0000256" key="6">
    <source>
        <dbReference type="ARBA" id="ARBA00022605"/>
    </source>
</evidence>
<reference evidence="17" key="1">
    <citation type="submission" date="2017-05" db="EMBL/GenBank/DDBJ databases">
        <authorList>
            <person name="Lin X."/>
        </authorList>
    </citation>
    <scope>NUCLEOTIDE SEQUENCE [LARGE SCALE GENOMIC DNA]</scope>
    <source>
        <strain evidence="17">JLT2012</strain>
    </source>
</reference>
<accession>A0A219B7P2</accession>
<dbReference type="NCBIfam" id="TIGR00674">
    <property type="entry name" value="dapA"/>
    <property type="match status" value="1"/>
</dbReference>
<dbReference type="InterPro" id="IPR002220">
    <property type="entry name" value="DapA-like"/>
</dbReference>
<dbReference type="PROSITE" id="PS00666">
    <property type="entry name" value="DHDPS_2"/>
    <property type="match status" value="1"/>
</dbReference>
<dbReference type="GO" id="GO:0009089">
    <property type="term" value="P:lysine biosynthetic process via diaminopimelate"/>
    <property type="evidence" value="ECO:0007669"/>
    <property type="project" value="UniProtKB-UniRule"/>
</dbReference>
<dbReference type="EMBL" id="NFZT01000001">
    <property type="protein sequence ID" value="OWV34173.1"/>
    <property type="molecule type" value="Genomic_DNA"/>
</dbReference>
<comment type="similarity">
    <text evidence="3 12 13">Belongs to the DapA family.</text>
</comment>
<sequence length="296" mass="31437">MENRARYAGSMPALVTPFSGGKVDYDCLEELVEWQIASGTTGLVPCGTTGESPTLSIEEHHDVVRCVAKAAAGRVPVIAGAGSNDTLTACMHAREAEDAGADALLVIAPYYNKPNQEGMYWHFRSVAEASSLPVFLYNVPGRTVADIAPDTVKRLSELPNVIGIKDASGNVARVTEARLDCGEEFCILSGADELTLGIMVAGGCGAISVTANVAPALCAEFMGHCREGRWDEARALNDRLHRLHLAMFADPSPAPAKYAMKKLGRLADDAVRLPIVECSPRAKEIVDTALAETGLL</sequence>
<dbReference type="Proteomes" id="UP000198462">
    <property type="component" value="Unassembled WGS sequence"/>
</dbReference>
<feature type="active site" description="Schiff-base intermediate with substrate" evidence="12 14">
    <location>
        <position position="165"/>
    </location>
</feature>
<dbReference type="PIRSF" id="PIRSF001365">
    <property type="entry name" value="DHDPS"/>
    <property type="match status" value="1"/>
</dbReference>
<dbReference type="GO" id="GO:0008840">
    <property type="term" value="F:4-hydroxy-tetrahydrodipicolinate synthase activity"/>
    <property type="evidence" value="ECO:0007669"/>
    <property type="project" value="UniProtKB-UniRule"/>
</dbReference>
<keyword evidence="10 12" id="KW-0704">Schiff base</keyword>
<comment type="subcellular location">
    <subcellularLocation>
        <location evidence="12">Cytoplasm</location>
    </subcellularLocation>
</comment>
<dbReference type="RefSeq" id="WP_088712872.1">
    <property type="nucleotide sequence ID" value="NZ_NFZT01000001.1"/>
</dbReference>
<evidence type="ECO:0000256" key="2">
    <source>
        <dbReference type="ARBA" id="ARBA00005120"/>
    </source>
</evidence>
<evidence type="ECO:0000256" key="15">
    <source>
        <dbReference type="PIRSR" id="PIRSR001365-2"/>
    </source>
</evidence>
<dbReference type="InterPro" id="IPR005263">
    <property type="entry name" value="DapA"/>
</dbReference>
<dbReference type="OrthoDB" id="9782828at2"/>
<comment type="subunit">
    <text evidence="12">Homotetramer; dimer of dimers.</text>
</comment>
<evidence type="ECO:0000256" key="4">
    <source>
        <dbReference type="ARBA" id="ARBA00012086"/>
    </source>
</evidence>
<dbReference type="SMART" id="SM01130">
    <property type="entry name" value="DHDPS"/>
    <property type="match status" value="1"/>
</dbReference>
<proteinExistence type="inferred from homology"/>
<dbReference type="InterPro" id="IPR013785">
    <property type="entry name" value="Aldolase_TIM"/>
</dbReference>
<evidence type="ECO:0000256" key="7">
    <source>
        <dbReference type="ARBA" id="ARBA00022915"/>
    </source>
</evidence>
<comment type="pathway">
    <text evidence="2 12">Amino-acid biosynthesis; L-lysine biosynthesis via DAP pathway; (S)-tetrahydrodipicolinate from L-aspartate: step 3/4.</text>
</comment>
<evidence type="ECO:0000256" key="11">
    <source>
        <dbReference type="ARBA" id="ARBA00047836"/>
    </source>
</evidence>
<dbReference type="PANTHER" id="PTHR12128">
    <property type="entry name" value="DIHYDRODIPICOLINATE SYNTHASE"/>
    <property type="match status" value="1"/>
</dbReference>
<evidence type="ECO:0000256" key="12">
    <source>
        <dbReference type="HAMAP-Rule" id="MF_00418"/>
    </source>
</evidence>
<dbReference type="Gene3D" id="3.20.20.70">
    <property type="entry name" value="Aldolase class I"/>
    <property type="match status" value="1"/>
</dbReference>
<keyword evidence="7 12" id="KW-0220">Diaminopimelate biosynthesis</keyword>
<evidence type="ECO:0000256" key="8">
    <source>
        <dbReference type="ARBA" id="ARBA00023154"/>
    </source>
</evidence>
<evidence type="ECO:0000256" key="14">
    <source>
        <dbReference type="PIRSR" id="PIRSR001365-1"/>
    </source>
</evidence>
<name>A0A219B7P2_9SPHN</name>
<dbReference type="GO" id="GO:0019877">
    <property type="term" value="P:diaminopimelate biosynthetic process"/>
    <property type="evidence" value="ECO:0007669"/>
    <property type="project" value="UniProtKB-UniRule"/>
</dbReference>
<dbReference type="Pfam" id="PF00701">
    <property type="entry name" value="DHDPS"/>
    <property type="match status" value="1"/>
</dbReference>
<dbReference type="EC" id="4.3.3.7" evidence="4 12"/>
<evidence type="ECO:0000256" key="5">
    <source>
        <dbReference type="ARBA" id="ARBA00022490"/>
    </source>
</evidence>
<organism evidence="16 17">
    <name type="scientific">Pacificimonas flava</name>
    <dbReference type="NCBI Taxonomy" id="1234595"/>
    <lineage>
        <taxon>Bacteria</taxon>
        <taxon>Pseudomonadati</taxon>
        <taxon>Pseudomonadota</taxon>
        <taxon>Alphaproteobacteria</taxon>
        <taxon>Sphingomonadales</taxon>
        <taxon>Sphingosinicellaceae</taxon>
        <taxon>Pacificimonas</taxon>
    </lineage>
</organism>
<dbReference type="PANTHER" id="PTHR12128:SF66">
    <property type="entry name" value="4-HYDROXY-2-OXOGLUTARATE ALDOLASE, MITOCHONDRIAL"/>
    <property type="match status" value="1"/>
</dbReference>
<evidence type="ECO:0000256" key="13">
    <source>
        <dbReference type="PIRNR" id="PIRNR001365"/>
    </source>
</evidence>
<evidence type="ECO:0000256" key="1">
    <source>
        <dbReference type="ARBA" id="ARBA00003294"/>
    </source>
</evidence>
<keyword evidence="9 12" id="KW-0456">Lyase</keyword>
<evidence type="ECO:0000256" key="3">
    <source>
        <dbReference type="ARBA" id="ARBA00007592"/>
    </source>
</evidence>